<organism evidence="2 3">
    <name type="scientific">Aaosphaeria arxii CBS 175.79</name>
    <dbReference type="NCBI Taxonomy" id="1450172"/>
    <lineage>
        <taxon>Eukaryota</taxon>
        <taxon>Fungi</taxon>
        <taxon>Dikarya</taxon>
        <taxon>Ascomycota</taxon>
        <taxon>Pezizomycotina</taxon>
        <taxon>Dothideomycetes</taxon>
        <taxon>Pleosporomycetidae</taxon>
        <taxon>Pleosporales</taxon>
        <taxon>Pleosporales incertae sedis</taxon>
        <taxon>Aaosphaeria</taxon>
    </lineage>
</organism>
<keyword evidence="3" id="KW-1185">Reference proteome</keyword>
<name>A0A6A5X852_9PLEO</name>
<dbReference type="Proteomes" id="UP000799778">
    <property type="component" value="Unassembled WGS sequence"/>
</dbReference>
<dbReference type="RefSeq" id="XP_033377467.1">
    <property type="nucleotide sequence ID" value="XM_033532531.1"/>
</dbReference>
<dbReference type="AlphaFoldDB" id="A0A6A5X852"/>
<dbReference type="GeneID" id="54289928"/>
<evidence type="ECO:0000313" key="3">
    <source>
        <dbReference type="Proteomes" id="UP000799778"/>
    </source>
</evidence>
<reference evidence="2" key="1">
    <citation type="journal article" date="2020" name="Stud. Mycol.">
        <title>101 Dothideomycetes genomes: a test case for predicting lifestyles and emergence of pathogens.</title>
        <authorList>
            <person name="Haridas S."/>
            <person name="Albert R."/>
            <person name="Binder M."/>
            <person name="Bloem J."/>
            <person name="Labutti K."/>
            <person name="Salamov A."/>
            <person name="Andreopoulos B."/>
            <person name="Baker S."/>
            <person name="Barry K."/>
            <person name="Bills G."/>
            <person name="Bluhm B."/>
            <person name="Cannon C."/>
            <person name="Castanera R."/>
            <person name="Culley D."/>
            <person name="Daum C."/>
            <person name="Ezra D."/>
            <person name="Gonzalez J."/>
            <person name="Henrissat B."/>
            <person name="Kuo A."/>
            <person name="Liang C."/>
            <person name="Lipzen A."/>
            <person name="Lutzoni F."/>
            <person name="Magnuson J."/>
            <person name="Mondo S."/>
            <person name="Nolan M."/>
            <person name="Ohm R."/>
            <person name="Pangilinan J."/>
            <person name="Park H.-J."/>
            <person name="Ramirez L."/>
            <person name="Alfaro M."/>
            <person name="Sun H."/>
            <person name="Tritt A."/>
            <person name="Yoshinaga Y."/>
            <person name="Zwiers L.-H."/>
            <person name="Turgeon B."/>
            <person name="Goodwin S."/>
            <person name="Spatafora J."/>
            <person name="Crous P."/>
            <person name="Grigoriev I."/>
        </authorList>
    </citation>
    <scope>NUCLEOTIDE SEQUENCE</scope>
    <source>
        <strain evidence="2">CBS 175.79</strain>
    </source>
</reference>
<sequence length="227" mass="26044">MKYLIKLVLVAVLLISGVSSSPLDEYGIIEARTKKVDYNIDGAIVAWSKKKHTKDIFKAACDTTGGWESWVQVELELVFRKEFDIPRNINIREQSKVYHNGQIADFLLPETAKFRGMVIELKCENNNSNKEEKLKDKVDKDLKKEFSVDSSYLEHKFVVLAMTYTREAEDVVKKLDLEAIPKINYKIPGKGTMRVFRKDLKPAELTEDVNDVADALSKLFLQTNKRL</sequence>
<keyword evidence="1" id="KW-0732">Signal</keyword>
<feature type="signal peptide" evidence="1">
    <location>
        <begin position="1"/>
        <end position="20"/>
    </location>
</feature>
<dbReference type="OrthoDB" id="5233271at2759"/>
<feature type="chain" id="PRO_5025630373" description="Restriction endonuclease type IV Mrr domain-containing protein" evidence="1">
    <location>
        <begin position="21"/>
        <end position="227"/>
    </location>
</feature>
<evidence type="ECO:0000256" key="1">
    <source>
        <dbReference type="SAM" id="SignalP"/>
    </source>
</evidence>
<accession>A0A6A5X852</accession>
<proteinExistence type="predicted"/>
<evidence type="ECO:0008006" key="4">
    <source>
        <dbReference type="Google" id="ProtNLM"/>
    </source>
</evidence>
<protein>
    <recommendedName>
        <fullName evidence="4">Restriction endonuclease type IV Mrr domain-containing protein</fullName>
    </recommendedName>
</protein>
<evidence type="ECO:0000313" key="2">
    <source>
        <dbReference type="EMBL" id="KAF2009128.1"/>
    </source>
</evidence>
<gene>
    <name evidence="2" type="ORF">BU24DRAFT_468514</name>
</gene>
<dbReference type="EMBL" id="ML978080">
    <property type="protein sequence ID" value="KAF2009128.1"/>
    <property type="molecule type" value="Genomic_DNA"/>
</dbReference>